<dbReference type="SMART" id="SM00839">
    <property type="entry name" value="ELFV_dehydrog"/>
    <property type="match status" value="1"/>
</dbReference>
<dbReference type="PRINTS" id="PR00082">
    <property type="entry name" value="GLFDHDRGNASE"/>
</dbReference>
<dbReference type="KEGG" id="nsl:BOX37_12465"/>
<accession>A0A1J0W1X7</accession>
<evidence type="ECO:0000256" key="3">
    <source>
        <dbReference type="PIRNR" id="PIRNR000185"/>
    </source>
</evidence>
<dbReference type="InterPro" id="IPR033922">
    <property type="entry name" value="NAD_bind_Glu_DH"/>
</dbReference>
<dbReference type="InterPro" id="IPR006095">
    <property type="entry name" value="Glu/Leu/Phe/Val/Trp_DH"/>
</dbReference>
<dbReference type="GO" id="GO:0006538">
    <property type="term" value="P:L-glutamate catabolic process"/>
    <property type="evidence" value="ECO:0007669"/>
    <property type="project" value="TreeGrafter"/>
</dbReference>
<feature type="domain" description="Glutamate/phenylalanine/leucine/valine/L-tryptophan dehydrogenase C-terminal" evidence="7">
    <location>
        <begin position="175"/>
        <end position="398"/>
    </location>
</feature>
<dbReference type="SUPFAM" id="SSF51735">
    <property type="entry name" value="NAD(P)-binding Rossmann-fold domains"/>
    <property type="match status" value="1"/>
</dbReference>
<dbReference type="PANTHER" id="PTHR11606">
    <property type="entry name" value="GLUTAMATE DEHYDROGENASE"/>
    <property type="match status" value="1"/>
</dbReference>
<feature type="site" description="Important for catalysis" evidence="5">
    <location>
        <position position="122"/>
    </location>
</feature>
<dbReference type="CDD" id="cd01076">
    <property type="entry name" value="NAD_bind_1_Glu_DH"/>
    <property type="match status" value="1"/>
</dbReference>
<dbReference type="Pfam" id="PF00208">
    <property type="entry name" value="ELFV_dehydrog"/>
    <property type="match status" value="1"/>
</dbReference>
<gene>
    <name evidence="8" type="ORF">BOX37_12465</name>
</gene>
<name>A0A1J0W1X7_9NOCA</name>
<evidence type="ECO:0000256" key="6">
    <source>
        <dbReference type="RuleBase" id="RU004417"/>
    </source>
</evidence>
<proteinExistence type="inferred from homology"/>
<dbReference type="InterPro" id="IPR006097">
    <property type="entry name" value="Glu/Leu/Phe/Val/Trp_DH_dimer"/>
</dbReference>
<dbReference type="PIRSF" id="PIRSF000185">
    <property type="entry name" value="Glu_DH"/>
    <property type="match status" value="1"/>
</dbReference>
<dbReference type="InterPro" id="IPR046346">
    <property type="entry name" value="Aminoacid_DH-like_N_sf"/>
</dbReference>
<dbReference type="Pfam" id="PF02812">
    <property type="entry name" value="ELFV_dehydrog_N"/>
    <property type="match status" value="1"/>
</dbReference>
<evidence type="ECO:0000256" key="1">
    <source>
        <dbReference type="ARBA" id="ARBA00006382"/>
    </source>
</evidence>
<evidence type="ECO:0000313" key="8">
    <source>
        <dbReference type="EMBL" id="APE38270.1"/>
    </source>
</evidence>
<dbReference type="InterPro" id="IPR006096">
    <property type="entry name" value="Glu/Leu/Phe/Val/Trp_DH_C"/>
</dbReference>
<protein>
    <recommendedName>
        <fullName evidence="3">Glutamate dehydrogenase</fullName>
    </recommendedName>
</protein>
<comment type="similarity">
    <text evidence="1 3 6">Belongs to the Glu/Leu/Phe/Val dehydrogenases family.</text>
</comment>
<dbReference type="InterPro" id="IPR014362">
    <property type="entry name" value="Glu_DH"/>
</dbReference>
<dbReference type="SUPFAM" id="SSF53223">
    <property type="entry name" value="Aminoacid dehydrogenase-like, N-terminal domain"/>
    <property type="match status" value="1"/>
</dbReference>
<organism evidence="8 9">
    <name type="scientific">Nocardia mangyaensis</name>
    <dbReference type="NCBI Taxonomy" id="2213200"/>
    <lineage>
        <taxon>Bacteria</taxon>
        <taxon>Bacillati</taxon>
        <taxon>Actinomycetota</taxon>
        <taxon>Actinomycetes</taxon>
        <taxon>Mycobacteriales</taxon>
        <taxon>Nocardiaceae</taxon>
        <taxon>Nocardia</taxon>
    </lineage>
</organism>
<evidence type="ECO:0000313" key="9">
    <source>
        <dbReference type="Proteomes" id="UP000183810"/>
    </source>
</evidence>
<dbReference type="Proteomes" id="UP000183810">
    <property type="component" value="Chromosome"/>
</dbReference>
<reference evidence="8" key="1">
    <citation type="submission" date="2016-11" db="EMBL/GenBank/DDBJ databases">
        <authorList>
            <person name="Jaros S."/>
            <person name="Januszkiewicz K."/>
            <person name="Wedrychowicz H."/>
        </authorList>
    </citation>
    <scope>NUCLEOTIDE SEQUENCE [LARGE SCALE GENOMIC DNA]</scope>
    <source>
        <strain evidence="8">Y48</strain>
    </source>
</reference>
<evidence type="ECO:0000259" key="7">
    <source>
        <dbReference type="SMART" id="SM00839"/>
    </source>
</evidence>
<sequence length="403" mass="42818">MTSPTVATTPAAPAPAIRRCQPYLRLHWTDSRTDAVGYLVVHTLRGGLATGGTRMRAGCTLGEVEDLARGMANKTATFDLPIGGAKGGIDFDPKDPRAVEVLERFCEAMRPWLDTHWVTAEDLGVPQHLIDQVFEKLDLDQSYHAAIRRSADPVATLARVRNGLNAAVDGGFLLGDVIGGFGVAHACLAAAVQWGLAPADTTIAIQGVGTMGGAAAYYLHEAGMKITAVADAAGTLYRAEGLDVPALLDLRDGYGEIDRSRLPAGIEEMPRGAVLSADVDILVPAAISYAITPDNSYDIRAHVIVEAANAATTPEAEAMLAARGVPVLPDFVANAGAVAWAWWLLLGEVDDSPDTSFDRLRTTMHDKVAQLLTAWTEEHITPREVGHRWADDPSPLTGPVVIP</sequence>
<evidence type="ECO:0000256" key="2">
    <source>
        <dbReference type="ARBA" id="ARBA00023002"/>
    </source>
</evidence>
<dbReference type="PROSITE" id="PS00074">
    <property type="entry name" value="GLFV_DEHYDROGENASE"/>
    <property type="match status" value="1"/>
</dbReference>
<dbReference type="Gene3D" id="3.40.50.10860">
    <property type="entry name" value="Leucine Dehydrogenase, chain A, domain 1"/>
    <property type="match status" value="1"/>
</dbReference>
<keyword evidence="2 3" id="KW-0560">Oxidoreductase</keyword>
<dbReference type="Gene3D" id="3.40.50.720">
    <property type="entry name" value="NAD(P)-binding Rossmann-like Domain"/>
    <property type="match status" value="1"/>
</dbReference>
<evidence type="ECO:0000256" key="5">
    <source>
        <dbReference type="PIRSR" id="PIRSR000185-3"/>
    </source>
</evidence>
<dbReference type="PANTHER" id="PTHR11606:SF13">
    <property type="entry name" value="GLUTAMATE DEHYDROGENASE 1, MITOCHONDRIAL"/>
    <property type="match status" value="1"/>
</dbReference>
<dbReference type="OrthoDB" id="9803297at2"/>
<dbReference type="AlphaFoldDB" id="A0A1J0W1X7"/>
<feature type="active site" description="Proton donor" evidence="4">
    <location>
        <position position="86"/>
    </location>
</feature>
<evidence type="ECO:0000256" key="4">
    <source>
        <dbReference type="PIRSR" id="PIRSR000185-1"/>
    </source>
</evidence>
<dbReference type="InterPro" id="IPR036291">
    <property type="entry name" value="NAD(P)-bd_dom_sf"/>
</dbReference>
<dbReference type="GO" id="GO:0004352">
    <property type="term" value="F:glutamate dehydrogenase (NAD+) activity"/>
    <property type="evidence" value="ECO:0007669"/>
    <property type="project" value="TreeGrafter"/>
</dbReference>
<keyword evidence="9" id="KW-1185">Reference proteome</keyword>
<dbReference type="InterPro" id="IPR033524">
    <property type="entry name" value="Glu/Leu/Phe/Val_DH_AS"/>
</dbReference>
<dbReference type="EMBL" id="CP018082">
    <property type="protein sequence ID" value="APE38270.1"/>
    <property type="molecule type" value="Genomic_DNA"/>
</dbReference>